<dbReference type="RefSeq" id="WP_112790407.1">
    <property type="nucleotide sequence ID" value="NZ_NAQV01000023.1"/>
</dbReference>
<evidence type="ECO:0000256" key="2">
    <source>
        <dbReference type="SAM" id="MobiDB-lite"/>
    </source>
</evidence>
<evidence type="ECO:0000256" key="1">
    <source>
        <dbReference type="SAM" id="Coils"/>
    </source>
</evidence>
<dbReference type="AlphaFoldDB" id="A0A328KMV1"/>
<feature type="coiled-coil region" evidence="1">
    <location>
        <begin position="64"/>
        <end position="108"/>
    </location>
</feature>
<dbReference type="Proteomes" id="UP000249099">
    <property type="component" value="Unassembled WGS sequence"/>
</dbReference>
<protein>
    <submittedName>
        <fullName evidence="3">Uncharacterized protein</fullName>
    </submittedName>
</protein>
<gene>
    <name evidence="3" type="ORF">B8A44_07885</name>
</gene>
<name>A0A328KMV1_9LACT</name>
<dbReference type="EMBL" id="NAQV01000023">
    <property type="protein sequence ID" value="RAN62460.1"/>
    <property type="molecule type" value="Genomic_DNA"/>
</dbReference>
<reference evidence="3 4" key="1">
    <citation type="submission" date="2017-03" db="EMBL/GenBank/DDBJ databases">
        <title>wgs assembly of Dolosigranulum pigrum KPL CDC strains.</title>
        <authorList>
            <person name="Brugger S.D."/>
            <person name="Pettigrew M."/>
            <person name="Kong Y."/>
            <person name="Lemon K.P."/>
        </authorList>
    </citation>
    <scope>NUCLEOTIDE SEQUENCE [LARGE SCALE GENOMIC DNA]</scope>
    <source>
        <strain evidence="3 4">KPL1931_CDC4294-98</strain>
    </source>
</reference>
<sequence length="247" mass="27658">MYKIQGQPVYRRATNRTEVNLYQEHPIRDMQMFLSGDWTEKTFEEIRQEAKRLLSIELSPLEALQTLEEKTNDLQKLLDEIETKTAGLESLRNAVTEGNEVNAKLKETAASVQAMMLELTELMYNKDKTAEELTEENKPEKPLEDGHFDLDKSAIVGAPSESDVNSPEIDPNMFSFDNEDLDGLDFGLINPDTFPNEEDFQGGISRIKPEPEQLVDTPPVESASPAPESQGAEISEQASGEDPLPAE</sequence>
<accession>A0A328KMV1</accession>
<keyword evidence="1" id="KW-0175">Coiled coil</keyword>
<proteinExistence type="predicted"/>
<organism evidence="3 4">
    <name type="scientific">Dolosigranulum pigrum</name>
    <dbReference type="NCBI Taxonomy" id="29394"/>
    <lineage>
        <taxon>Bacteria</taxon>
        <taxon>Bacillati</taxon>
        <taxon>Bacillota</taxon>
        <taxon>Bacilli</taxon>
        <taxon>Lactobacillales</taxon>
        <taxon>Carnobacteriaceae</taxon>
        <taxon>Dolosigranulum</taxon>
    </lineage>
</organism>
<feature type="region of interest" description="Disordered" evidence="2">
    <location>
        <begin position="190"/>
        <end position="247"/>
    </location>
</feature>
<evidence type="ECO:0000313" key="3">
    <source>
        <dbReference type="EMBL" id="RAN62460.1"/>
    </source>
</evidence>
<feature type="compositionally biased region" description="Low complexity" evidence="2">
    <location>
        <begin position="218"/>
        <end position="229"/>
    </location>
</feature>
<evidence type="ECO:0000313" key="4">
    <source>
        <dbReference type="Proteomes" id="UP000249099"/>
    </source>
</evidence>
<comment type="caution">
    <text evidence="3">The sequence shown here is derived from an EMBL/GenBank/DDBJ whole genome shotgun (WGS) entry which is preliminary data.</text>
</comment>